<proteinExistence type="inferred from homology"/>
<dbReference type="PANTHER" id="PTHR46825:SF15">
    <property type="entry name" value="BETA-LACTAMASE-RELATED DOMAIN-CONTAINING PROTEIN"/>
    <property type="match status" value="1"/>
</dbReference>
<organism evidence="3 4">
    <name type="scientific">Schizopora paradoxa</name>
    <dbReference type="NCBI Taxonomy" id="27342"/>
    <lineage>
        <taxon>Eukaryota</taxon>
        <taxon>Fungi</taxon>
        <taxon>Dikarya</taxon>
        <taxon>Basidiomycota</taxon>
        <taxon>Agaricomycotina</taxon>
        <taxon>Agaricomycetes</taxon>
        <taxon>Hymenochaetales</taxon>
        <taxon>Schizoporaceae</taxon>
        <taxon>Schizopora</taxon>
    </lineage>
</organism>
<protein>
    <submittedName>
        <fullName evidence="3">Beta-lactamase/transpeptidase-like protein</fullName>
    </submittedName>
</protein>
<keyword evidence="4" id="KW-1185">Reference proteome</keyword>
<comment type="similarity">
    <text evidence="1">Belongs to the peptidase S12 family.</text>
</comment>
<dbReference type="AlphaFoldDB" id="A0A0H2SCJ6"/>
<dbReference type="Gene3D" id="3.40.710.10">
    <property type="entry name" value="DD-peptidase/beta-lactamase superfamily"/>
    <property type="match status" value="1"/>
</dbReference>
<evidence type="ECO:0000313" key="4">
    <source>
        <dbReference type="Proteomes" id="UP000053477"/>
    </source>
</evidence>
<dbReference type="InterPro" id="IPR050491">
    <property type="entry name" value="AmpC-like"/>
</dbReference>
<dbReference type="Pfam" id="PF00144">
    <property type="entry name" value="Beta-lactamase"/>
    <property type="match status" value="1"/>
</dbReference>
<evidence type="ECO:0000313" key="3">
    <source>
        <dbReference type="EMBL" id="KLO14681.1"/>
    </source>
</evidence>
<dbReference type="SUPFAM" id="SSF56601">
    <property type="entry name" value="beta-lactamase/transpeptidase-like"/>
    <property type="match status" value="1"/>
</dbReference>
<dbReference type="STRING" id="27342.A0A0H2SCJ6"/>
<name>A0A0H2SCJ6_9AGAM</name>
<dbReference type="InterPro" id="IPR012338">
    <property type="entry name" value="Beta-lactam/transpept-like"/>
</dbReference>
<dbReference type="PANTHER" id="PTHR46825">
    <property type="entry name" value="D-ALANYL-D-ALANINE-CARBOXYPEPTIDASE/ENDOPEPTIDASE AMPH"/>
    <property type="match status" value="1"/>
</dbReference>
<accession>A0A0H2SCJ6</accession>
<feature type="domain" description="Beta-lactamase-related" evidence="2">
    <location>
        <begin position="18"/>
        <end position="350"/>
    </location>
</feature>
<dbReference type="InParanoid" id="A0A0H2SCJ6"/>
<gene>
    <name evidence="3" type="ORF">SCHPADRAFT_301982</name>
</gene>
<dbReference type="InterPro" id="IPR001466">
    <property type="entry name" value="Beta-lactam-related"/>
</dbReference>
<evidence type="ECO:0000256" key="1">
    <source>
        <dbReference type="ARBA" id="ARBA00038215"/>
    </source>
</evidence>
<reference evidence="3 4" key="1">
    <citation type="submission" date="2015-04" db="EMBL/GenBank/DDBJ databases">
        <title>Complete genome sequence of Schizopora paradoxa KUC8140, a cosmopolitan wood degrader in East Asia.</title>
        <authorList>
            <consortium name="DOE Joint Genome Institute"/>
            <person name="Min B."/>
            <person name="Park H."/>
            <person name="Jang Y."/>
            <person name="Kim J.-J."/>
            <person name="Kim K.H."/>
            <person name="Pangilinan J."/>
            <person name="Lipzen A."/>
            <person name="Riley R."/>
            <person name="Grigoriev I.V."/>
            <person name="Spatafora J.W."/>
            <person name="Choi I.-G."/>
        </authorList>
    </citation>
    <scope>NUCLEOTIDE SEQUENCE [LARGE SCALE GENOMIC DNA]</scope>
    <source>
        <strain evidence="3 4">KUC8140</strain>
    </source>
</reference>
<sequence length="567" mass="63925">MPTRTALFSEPFTEEIDVQRKQDNIKGLAVTVLKPDGSIEMLTRGISSEEGAPVTYNTIFNLGSCSKAFLAASLAILMDDFSKKKNTIPLPRGLSELTWETKVKHLFPQDWKLKDEWATEKLNIKDLLSHTWGLPRSDNALDPNSDILDTIKRLQYLRPVYELRQKWCYSNIPYIVGAYIISEYSGMPYPNFLRERVLKPLGMNSTFCSPEEIESHRDLSHAWTAEGRRLPYWFDEKRAALAAGAASVASSPIDLGQWLKFFVNEGVIPERKERLISEASFKVITNANVVVTGSSDQPLESIVGYGIGWQRLSYRAHEIVEHTGLAPGFCTYIAFLPGDRFGIALNSNTYVSPIILRSTALGIIHRILGINDLHFIPGNLEPSRKSLLEKEFTEDTLRKASPLPLKLYSGSFFNKGYGELKICSPSCLDWDCKDVLDAFSAVDRNHHVENHQLFSKWEKLWSTHLRFVHCSGNLFSFRPAVLYPDGYGKDSTPFEINFDFLEGEMSSNAEVEFVVKENKVMGFGIFGYVPKDVKLRRGGSVEEDALVYFSRTSDCCSSRVACNSGEN</sequence>
<dbReference type="OrthoDB" id="5946976at2759"/>
<evidence type="ECO:0000259" key="2">
    <source>
        <dbReference type="Pfam" id="PF00144"/>
    </source>
</evidence>
<dbReference type="EMBL" id="KQ085940">
    <property type="protein sequence ID" value="KLO14681.1"/>
    <property type="molecule type" value="Genomic_DNA"/>
</dbReference>
<dbReference type="Proteomes" id="UP000053477">
    <property type="component" value="Unassembled WGS sequence"/>
</dbReference>